<sequence length="659" mass="76316">MSTILYCKYAINIDKLAAIRYYLCKYLHRYMPWKTVVKNKNKRGKIMLENLKKEFLQPSEEFTPIPFWFWNDYLTEEELDRQMLAFKEKGVDGFVIHPRLGLPEEIGYLTDTYFHYVRYAVKRASQLHMKVVLYDEAMYPSGSCHGQVVRENPAFASRGLRMSDRESAEEGELLIAAVKREGKTWYFWEGPSGGTIRGVHYGEDDGEAGAPASADLMNPEAVTLFLQLTHERYYQELKEYFGNTIIGIFTDEPNILGRCSKEGMIAWSGNFLEDFYRQGGNEQDLYLLFADTDSSEGRRAGERYKRAVYERMSRAYYRQIADWCAAHGVAMTGHPEKSTDIGYLQHFTIPCQDIVWRYVAPEEEKAITGEHSTMGKCSSDSARHRGKRRNGNECFGCCGAPEDPYRFTMEDMKWYLDWLFVRGVNMIFPHAFYYSLRDRRKEERPPEVGMHSSFWEDYHIASDYIKRMCGLLTDSVNQAKAAVLCRSEELSWEIAKPLFENQIEFNYLEEELLPSCRIENGCVLIRQQRYPVVITDGKDTPETRDFLRRLEESGGTVLVWNATLTAQKIREAVKPAETFLPPARDLRCTCLRKEGTEFLFLVNEGENSVTTSLRLEDGHICQIWDAWNGTIKQLELPVQEMKLSLGQRESLILVTDRGE</sequence>
<gene>
    <name evidence="1" type="ORF">DXC51_16330</name>
</gene>
<dbReference type="PANTHER" id="PTHR36848:SF2">
    <property type="entry name" value="SECRETED PROTEIN"/>
    <property type="match status" value="1"/>
</dbReference>
<keyword evidence="2" id="KW-1185">Reference proteome</keyword>
<dbReference type="InterPro" id="IPR053161">
    <property type="entry name" value="Ulvan_degrading_GH"/>
</dbReference>
<evidence type="ECO:0000313" key="1">
    <source>
        <dbReference type="EMBL" id="RGE58472.1"/>
    </source>
</evidence>
<reference evidence="1" key="1">
    <citation type="submission" date="2018-08" db="EMBL/GenBank/DDBJ databases">
        <title>A genome reference for cultivated species of the human gut microbiota.</title>
        <authorList>
            <person name="Zou Y."/>
            <person name="Xue W."/>
            <person name="Luo G."/>
        </authorList>
    </citation>
    <scope>NUCLEOTIDE SEQUENCE [LARGE SCALE GENOMIC DNA]</scope>
    <source>
        <strain evidence="1">TF05-5AC</strain>
    </source>
</reference>
<evidence type="ECO:0000313" key="2">
    <source>
        <dbReference type="Proteomes" id="UP000260812"/>
    </source>
</evidence>
<dbReference type="EMBL" id="QVLV01000011">
    <property type="protein sequence ID" value="RGE58472.1"/>
    <property type="molecule type" value="Genomic_DNA"/>
</dbReference>
<accession>A0A3E3I1P3</accession>
<evidence type="ECO:0008006" key="3">
    <source>
        <dbReference type="Google" id="ProtNLM"/>
    </source>
</evidence>
<organism evidence="1 2">
    <name type="scientific">Eisenbergiella massiliensis</name>
    <dbReference type="NCBI Taxonomy" id="1720294"/>
    <lineage>
        <taxon>Bacteria</taxon>
        <taxon>Bacillati</taxon>
        <taxon>Bacillota</taxon>
        <taxon>Clostridia</taxon>
        <taxon>Lachnospirales</taxon>
        <taxon>Lachnospiraceae</taxon>
        <taxon>Eisenbergiella</taxon>
    </lineage>
</organism>
<dbReference type="Proteomes" id="UP000260812">
    <property type="component" value="Unassembled WGS sequence"/>
</dbReference>
<dbReference type="AlphaFoldDB" id="A0A3E3I1P3"/>
<protein>
    <recommendedName>
        <fullName evidence="3">Glycoside hydrolase family 2</fullName>
    </recommendedName>
</protein>
<dbReference type="PANTHER" id="PTHR36848">
    <property type="entry name" value="DNA-BINDING PROTEIN (PUTATIVE SECRETED PROTEIN)-RELATED"/>
    <property type="match status" value="1"/>
</dbReference>
<name>A0A3E3I1P3_9FIRM</name>
<proteinExistence type="predicted"/>
<comment type="caution">
    <text evidence="1">The sequence shown here is derived from an EMBL/GenBank/DDBJ whole genome shotgun (WGS) entry which is preliminary data.</text>
</comment>